<organism evidence="2 3">
    <name type="scientific">Branchiostoma belcheri</name>
    <name type="common">Amphioxus</name>
    <dbReference type="NCBI Taxonomy" id="7741"/>
    <lineage>
        <taxon>Eukaryota</taxon>
        <taxon>Metazoa</taxon>
        <taxon>Chordata</taxon>
        <taxon>Cephalochordata</taxon>
        <taxon>Leptocardii</taxon>
        <taxon>Amphioxiformes</taxon>
        <taxon>Branchiostomatidae</taxon>
        <taxon>Branchiostoma</taxon>
    </lineage>
</organism>
<keyword evidence="1" id="KW-1133">Transmembrane helix</keyword>
<dbReference type="InterPro" id="IPR007884">
    <property type="entry name" value="METL9"/>
</dbReference>
<dbReference type="CDD" id="cd02440">
    <property type="entry name" value="AdoMet_MTases"/>
    <property type="match status" value="1"/>
</dbReference>
<sequence length="310" mass="35691">MWSSSHIRNPLARSLYMQAVRQAEIEEELRDTRYEEWYSCDVSLLSETLQPKYLPLHFDTETEEFLQGSREKSDWVFTQIFHSVVSTLLSMFVSVTSINGWLGRGSMFVFSQQHFYKLMRISPGWQAQKLLDLGAGDGNVTRVMAGHFQEVFVTEQSPPMRERLQERGYRLLDIEEWPTAQSGLTYDLISCLNLLDRCDKPRTVLEEIRRSLSPDGHLILAVVLPFRPCVESGSKLVDPTEVLPVEGKGWEKQANSFVEQVLTPSGFEVETFSRLPYLCEGDLYHPYYVLHDAVFVLRATEPGIEQDNRV</sequence>
<dbReference type="OrthoDB" id="199041at2759"/>
<evidence type="ECO:0000313" key="2">
    <source>
        <dbReference type="Proteomes" id="UP000515135"/>
    </source>
</evidence>
<dbReference type="InterPro" id="IPR029063">
    <property type="entry name" value="SAM-dependent_MTases_sf"/>
</dbReference>
<reference evidence="3" key="1">
    <citation type="submission" date="2025-08" db="UniProtKB">
        <authorList>
            <consortium name="RefSeq"/>
        </authorList>
    </citation>
    <scope>IDENTIFICATION</scope>
    <source>
        <tissue evidence="3">Gonad</tissue>
    </source>
</reference>
<dbReference type="RefSeq" id="XP_019636891.1">
    <property type="nucleotide sequence ID" value="XM_019781332.1"/>
</dbReference>
<dbReference type="Pfam" id="PF05219">
    <property type="entry name" value="DREV"/>
    <property type="match status" value="1"/>
</dbReference>
<gene>
    <name evidence="3" type="primary">LOC109479374</name>
</gene>
<evidence type="ECO:0000313" key="3">
    <source>
        <dbReference type="RefSeq" id="XP_019636891.1"/>
    </source>
</evidence>
<dbReference type="Proteomes" id="UP000515135">
    <property type="component" value="Unplaced"/>
</dbReference>
<proteinExistence type="predicted"/>
<dbReference type="SUPFAM" id="SSF53335">
    <property type="entry name" value="S-adenosyl-L-methionine-dependent methyltransferases"/>
    <property type="match status" value="1"/>
</dbReference>
<dbReference type="PANTHER" id="PTHR12890:SF0">
    <property type="entry name" value="PROTEIN-L-HISTIDINE N-PROS-METHYLTRANSFERASE"/>
    <property type="match status" value="1"/>
</dbReference>
<evidence type="ECO:0000256" key="1">
    <source>
        <dbReference type="SAM" id="Phobius"/>
    </source>
</evidence>
<keyword evidence="2" id="KW-1185">Reference proteome</keyword>
<name>A0A6P5A535_BRABE</name>
<feature type="transmembrane region" description="Helical" evidence="1">
    <location>
        <begin position="80"/>
        <end position="102"/>
    </location>
</feature>
<protein>
    <submittedName>
        <fullName evidence="3">Methyltransferase-like protein 9</fullName>
    </submittedName>
</protein>
<dbReference type="PANTHER" id="PTHR12890">
    <property type="entry name" value="DREV PROTEIN"/>
    <property type="match status" value="1"/>
</dbReference>
<dbReference type="KEGG" id="bbel:109479374"/>
<dbReference type="GO" id="GO:0106370">
    <property type="term" value="F:protein-L-histidine N-pros-methyltransferase activity"/>
    <property type="evidence" value="ECO:0007669"/>
    <property type="project" value="InterPro"/>
</dbReference>
<accession>A0A6P5A535</accession>
<dbReference type="AlphaFoldDB" id="A0A6P5A535"/>
<dbReference type="Gene3D" id="3.40.50.150">
    <property type="entry name" value="Vaccinia Virus protein VP39"/>
    <property type="match status" value="1"/>
</dbReference>
<keyword evidence="1" id="KW-0812">Transmembrane</keyword>
<keyword evidence="1" id="KW-0472">Membrane</keyword>
<dbReference type="GeneID" id="109479374"/>